<protein>
    <submittedName>
        <fullName evidence="1">TMV resistance protein N-like</fullName>
    </submittedName>
</protein>
<comment type="caution">
    <text evidence="1">The sequence shown here is derived from an EMBL/GenBank/DDBJ whole genome shotgun (WGS) entry which is preliminary data.</text>
</comment>
<dbReference type="SUPFAM" id="SSF52058">
    <property type="entry name" value="L domain-like"/>
    <property type="match status" value="1"/>
</dbReference>
<gene>
    <name evidence="1" type="ORF">A2U01_0009695</name>
</gene>
<keyword evidence="2" id="KW-1185">Reference proteome</keyword>
<proteinExistence type="predicted"/>
<sequence length="106" mass="11913">GTDTIEGIMLDMPNLKQEVQLKPNTFDNMGRLRILIFKNGQVSGAPQNLPNNLRLLEWNNYPLTSLPDNFHPKTLVVLNLPKSHIAMDEPFKVTIQMSSPGCEGVR</sequence>
<accession>A0A392MMP8</accession>
<dbReference type="Gene3D" id="3.80.10.10">
    <property type="entry name" value="Ribonuclease Inhibitor"/>
    <property type="match status" value="1"/>
</dbReference>
<dbReference type="PANTHER" id="PTHR11017">
    <property type="entry name" value="LEUCINE-RICH REPEAT-CONTAINING PROTEIN"/>
    <property type="match status" value="1"/>
</dbReference>
<evidence type="ECO:0000313" key="2">
    <source>
        <dbReference type="Proteomes" id="UP000265520"/>
    </source>
</evidence>
<name>A0A392MMP8_9FABA</name>
<reference evidence="1 2" key="1">
    <citation type="journal article" date="2018" name="Front. Plant Sci.">
        <title>Red Clover (Trifolium pratense) and Zigzag Clover (T. medium) - A Picture of Genomic Similarities and Differences.</title>
        <authorList>
            <person name="Dluhosova J."/>
            <person name="Istvanek J."/>
            <person name="Nedelnik J."/>
            <person name="Repkova J."/>
        </authorList>
    </citation>
    <scope>NUCLEOTIDE SEQUENCE [LARGE SCALE GENOMIC DNA]</scope>
    <source>
        <strain evidence="2">cv. 10/8</strain>
        <tissue evidence="1">Leaf</tissue>
    </source>
</reference>
<feature type="non-terminal residue" evidence="1">
    <location>
        <position position="1"/>
    </location>
</feature>
<dbReference type="AlphaFoldDB" id="A0A392MMP8"/>
<organism evidence="1 2">
    <name type="scientific">Trifolium medium</name>
    <dbReference type="NCBI Taxonomy" id="97028"/>
    <lineage>
        <taxon>Eukaryota</taxon>
        <taxon>Viridiplantae</taxon>
        <taxon>Streptophyta</taxon>
        <taxon>Embryophyta</taxon>
        <taxon>Tracheophyta</taxon>
        <taxon>Spermatophyta</taxon>
        <taxon>Magnoliopsida</taxon>
        <taxon>eudicotyledons</taxon>
        <taxon>Gunneridae</taxon>
        <taxon>Pentapetalae</taxon>
        <taxon>rosids</taxon>
        <taxon>fabids</taxon>
        <taxon>Fabales</taxon>
        <taxon>Fabaceae</taxon>
        <taxon>Papilionoideae</taxon>
        <taxon>50 kb inversion clade</taxon>
        <taxon>NPAAA clade</taxon>
        <taxon>Hologalegina</taxon>
        <taxon>IRL clade</taxon>
        <taxon>Trifolieae</taxon>
        <taxon>Trifolium</taxon>
    </lineage>
</organism>
<dbReference type="InterPro" id="IPR044974">
    <property type="entry name" value="Disease_R_plants"/>
</dbReference>
<evidence type="ECO:0000313" key="1">
    <source>
        <dbReference type="EMBL" id="MCH88802.1"/>
    </source>
</evidence>
<dbReference type="EMBL" id="LXQA010014880">
    <property type="protein sequence ID" value="MCH88802.1"/>
    <property type="molecule type" value="Genomic_DNA"/>
</dbReference>
<dbReference type="InterPro" id="IPR032675">
    <property type="entry name" value="LRR_dom_sf"/>
</dbReference>
<dbReference type="PANTHER" id="PTHR11017:SF422">
    <property type="entry name" value="RESISTANCE PROTEIN (TIR-NBS-LRR CLASS), PUTATIVE-RELATED"/>
    <property type="match status" value="1"/>
</dbReference>
<dbReference type="GO" id="GO:0006952">
    <property type="term" value="P:defense response"/>
    <property type="evidence" value="ECO:0007669"/>
    <property type="project" value="InterPro"/>
</dbReference>
<dbReference type="Proteomes" id="UP000265520">
    <property type="component" value="Unassembled WGS sequence"/>
</dbReference>